<name>H5X3W8_9PSEU</name>
<feature type="compositionally biased region" description="Basic and acidic residues" evidence="1">
    <location>
        <begin position="62"/>
        <end position="100"/>
    </location>
</feature>
<dbReference type="STRING" id="882083.SacmaDRAFT_3990"/>
<dbReference type="PANTHER" id="PTHR44240:SF10">
    <property type="entry name" value="J DOMAIN-CONTAINING PROTEIN"/>
    <property type="match status" value="1"/>
</dbReference>
<dbReference type="AlphaFoldDB" id="H5X3W8"/>
<sequence>MSAQRAPDPGNPYDVLGVSRTATAAELAAAYRRLVRAVHPDNSGGDPDRLTTVVNAYRLLRDPQQRAHYDRRHPTAHNERTEHTAPPNERRARWPREPDIRVGPVRRHFQL</sequence>
<gene>
    <name evidence="3" type="ORF">SacmaDRAFT_3990</name>
</gene>
<keyword evidence="4" id="KW-1185">Reference proteome</keyword>
<dbReference type="PRINTS" id="PR00625">
    <property type="entry name" value="JDOMAIN"/>
</dbReference>
<dbReference type="InterPro" id="IPR036869">
    <property type="entry name" value="J_dom_sf"/>
</dbReference>
<evidence type="ECO:0000259" key="2">
    <source>
        <dbReference type="PROSITE" id="PS50076"/>
    </source>
</evidence>
<dbReference type="RefSeq" id="WP_009155564.1">
    <property type="nucleotide sequence ID" value="NZ_CM001439.1"/>
</dbReference>
<dbReference type="HOGENOM" id="CLU_017633_9_3_11"/>
<dbReference type="SUPFAM" id="SSF46565">
    <property type="entry name" value="Chaperone J-domain"/>
    <property type="match status" value="1"/>
</dbReference>
<protein>
    <submittedName>
        <fullName evidence="3">DnaJ-class molecular chaperone with C-terminal Zn finger domain</fullName>
    </submittedName>
</protein>
<accession>H5X3W8</accession>
<dbReference type="eggNOG" id="COG0484">
    <property type="taxonomic scope" value="Bacteria"/>
</dbReference>
<evidence type="ECO:0000313" key="4">
    <source>
        <dbReference type="Proteomes" id="UP000004926"/>
    </source>
</evidence>
<evidence type="ECO:0000313" key="3">
    <source>
        <dbReference type="EMBL" id="EHR52186.1"/>
    </source>
</evidence>
<dbReference type="SMART" id="SM00271">
    <property type="entry name" value="DnaJ"/>
    <property type="match status" value="1"/>
</dbReference>
<dbReference type="InterPro" id="IPR001623">
    <property type="entry name" value="DnaJ_domain"/>
</dbReference>
<dbReference type="Gene3D" id="1.10.287.110">
    <property type="entry name" value="DnaJ domain"/>
    <property type="match status" value="1"/>
</dbReference>
<dbReference type="PROSITE" id="PS50076">
    <property type="entry name" value="DNAJ_2"/>
    <property type="match status" value="1"/>
</dbReference>
<dbReference type="PANTHER" id="PTHR44240">
    <property type="entry name" value="DNAJ DOMAIN (PROKARYOTIC HEAT SHOCK PROTEIN)-RELATED"/>
    <property type="match status" value="1"/>
</dbReference>
<dbReference type="EMBL" id="CM001439">
    <property type="protein sequence ID" value="EHR52186.1"/>
    <property type="molecule type" value="Genomic_DNA"/>
</dbReference>
<feature type="region of interest" description="Disordered" evidence="1">
    <location>
        <begin position="62"/>
        <end position="111"/>
    </location>
</feature>
<evidence type="ECO:0000256" key="1">
    <source>
        <dbReference type="SAM" id="MobiDB-lite"/>
    </source>
</evidence>
<feature type="domain" description="J" evidence="2">
    <location>
        <begin position="11"/>
        <end position="73"/>
    </location>
</feature>
<proteinExistence type="predicted"/>
<dbReference type="OrthoDB" id="166297at2"/>
<dbReference type="Pfam" id="PF00226">
    <property type="entry name" value="DnaJ"/>
    <property type="match status" value="1"/>
</dbReference>
<dbReference type="CDD" id="cd06257">
    <property type="entry name" value="DnaJ"/>
    <property type="match status" value="1"/>
</dbReference>
<dbReference type="Proteomes" id="UP000004926">
    <property type="component" value="Chromosome"/>
</dbReference>
<organism evidence="3 4">
    <name type="scientific">Saccharomonospora marina XMU15</name>
    <dbReference type="NCBI Taxonomy" id="882083"/>
    <lineage>
        <taxon>Bacteria</taxon>
        <taxon>Bacillati</taxon>
        <taxon>Actinomycetota</taxon>
        <taxon>Actinomycetes</taxon>
        <taxon>Pseudonocardiales</taxon>
        <taxon>Pseudonocardiaceae</taxon>
        <taxon>Saccharomonospora</taxon>
    </lineage>
</organism>
<dbReference type="InterPro" id="IPR052276">
    <property type="entry name" value="Diphthamide-biosynth_chaperone"/>
</dbReference>
<reference evidence="3 4" key="1">
    <citation type="journal article" date="2012" name="Stand. Genomic Sci.">
        <title>Genome sequence of the ocean sediment bacterium Saccharomonospora marina type strain (XMU15(T)).</title>
        <authorList>
            <person name="Klenk H.P."/>
            <person name="Lu M."/>
            <person name="Lucas S."/>
            <person name="Lapidus A."/>
            <person name="Copeland A."/>
            <person name="Pitluck S."/>
            <person name="Goodwin L.A."/>
            <person name="Han C."/>
            <person name="Tapia R."/>
            <person name="Brambilla E.M."/>
            <person name="Potter G."/>
            <person name="Land M."/>
            <person name="Ivanova N."/>
            <person name="Rohde M."/>
            <person name="Goker M."/>
            <person name="Detter J.C."/>
            <person name="Li W.J."/>
            <person name="Kyrpides N.C."/>
            <person name="Woyke T."/>
        </authorList>
    </citation>
    <scope>NUCLEOTIDE SEQUENCE [LARGE SCALE GENOMIC DNA]</scope>
    <source>
        <strain evidence="3 4">XMU15</strain>
    </source>
</reference>